<keyword evidence="1" id="KW-0472">Membrane</keyword>
<keyword evidence="1" id="KW-1133">Transmembrane helix</keyword>
<proteinExistence type="predicted"/>
<evidence type="ECO:0000313" key="2">
    <source>
        <dbReference type="EMBL" id="VFS83501.1"/>
    </source>
</evidence>
<evidence type="ECO:0000313" key="3">
    <source>
        <dbReference type="EMBL" id="VTN11485.1"/>
    </source>
</evidence>
<accession>A0A485CG23</accession>
<reference evidence="2 4" key="1">
    <citation type="submission" date="2019-03" db="EMBL/GenBank/DDBJ databases">
        <authorList>
            <consortium name="Pathogen Informatics"/>
        </authorList>
    </citation>
    <scope>NUCLEOTIDE SEQUENCE [LARGE SCALE GENOMIC DNA]</scope>
    <source>
        <strain evidence="2 4">NCTC13038</strain>
        <strain evidence="3 5">NCTC9185</strain>
    </source>
</reference>
<dbReference type="AlphaFoldDB" id="A0A485CG23"/>
<dbReference type="Proteomes" id="UP000339249">
    <property type="component" value="Unassembled WGS sequence"/>
</dbReference>
<dbReference type="EMBL" id="CAADJG010000002">
    <property type="protein sequence ID" value="VFS83501.1"/>
    <property type="molecule type" value="Genomic_DNA"/>
</dbReference>
<sequence length="56" mass="6503">MLANYFFIYHIARNNFFPFDFMNLATIAGGSIVVLNKIHKNKNYRVALFSLCVNVM</sequence>
<protein>
    <submittedName>
        <fullName evidence="2">Uncharacterized protein</fullName>
    </submittedName>
</protein>
<evidence type="ECO:0000313" key="5">
    <source>
        <dbReference type="Proteomes" id="UP000339249"/>
    </source>
</evidence>
<organism evidence="2 4">
    <name type="scientific">Raoultella terrigena</name>
    <name type="common">Klebsiella terrigena</name>
    <dbReference type="NCBI Taxonomy" id="577"/>
    <lineage>
        <taxon>Bacteria</taxon>
        <taxon>Pseudomonadati</taxon>
        <taxon>Pseudomonadota</taxon>
        <taxon>Gammaproteobacteria</taxon>
        <taxon>Enterobacterales</taxon>
        <taxon>Enterobacteriaceae</taxon>
        <taxon>Klebsiella/Raoultella group</taxon>
        <taxon>Raoultella</taxon>
    </lineage>
</organism>
<feature type="transmembrane region" description="Helical" evidence="1">
    <location>
        <begin position="16"/>
        <end position="35"/>
    </location>
</feature>
<gene>
    <name evidence="2" type="ORF">NCTC13038_04776</name>
    <name evidence="3" type="ORF">NCTC9185_03441</name>
</gene>
<evidence type="ECO:0000256" key="1">
    <source>
        <dbReference type="SAM" id="Phobius"/>
    </source>
</evidence>
<name>A0A485CG23_RAOTE</name>
<keyword evidence="1" id="KW-0812">Transmembrane</keyword>
<dbReference type="Proteomes" id="UP000332594">
    <property type="component" value="Unassembled WGS sequence"/>
</dbReference>
<evidence type="ECO:0000313" key="4">
    <source>
        <dbReference type="Proteomes" id="UP000332594"/>
    </source>
</evidence>
<dbReference type="EMBL" id="CABDVU010000001">
    <property type="protein sequence ID" value="VTN11485.1"/>
    <property type="molecule type" value="Genomic_DNA"/>
</dbReference>